<dbReference type="PROSITE" id="PS00629">
    <property type="entry name" value="IMP_1"/>
    <property type="match status" value="1"/>
</dbReference>
<dbReference type="InterPro" id="IPR033942">
    <property type="entry name" value="IMPase"/>
</dbReference>
<gene>
    <name evidence="8" type="ORF">C7959_12115</name>
</gene>
<dbReference type="InterPro" id="IPR000760">
    <property type="entry name" value="Inositol_monophosphatase-like"/>
</dbReference>
<feature type="binding site" evidence="6">
    <location>
        <position position="213"/>
    </location>
    <ligand>
        <name>Mg(2+)</name>
        <dbReference type="ChEBI" id="CHEBI:18420"/>
        <label>1</label>
        <note>catalytic</note>
    </ligand>
</feature>
<dbReference type="GO" id="GO:0006020">
    <property type="term" value="P:inositol metabolic process"/>
    <property type="evidence" value="ECO:0007669"/>
    <property type="project" value="TreeGrafter"/>
</dbReference>
<dbReference type="GO" id="GO:0008934">
    <property type="term" value="F:inositol monophosphate 1-phosphatase activity"/>
    <property type="evidence" value="ECO:0007669"/>
    <property type="project" value="InterPro"/>
</dbReference>
<evidence type="ECO:0000313" key="8">
    <source>
        <dbReference type="EMBL" id="TDX49062.1"/>
    </source>
</evidence>
<evidence type="ECO:0000256" key="7">
    <source>
        <dbReference type="RuleBase" id="RU364068"/>
    </source>
</evidence>
<organism evidence="8 9">
    <name type="scientific">Orenia marismortui</name>
    <dbReference type="NCBI Taxonomy" id="46469"/>
    <lineage>
        <taxon>Bacteria</taxon>
        <taxon>Bacillati</taxon>
        <taxon>Bacillota</taxon>
        <taxon>Clostridia</taxon>
        <taxon>Halanaerobiales</taxon>
        <taxon>Halobacteroidaceae</taxon>
        <taxon>Orenia</taxon>
    </lineage>
</organism>
<sequence>MLNLEKVLAQVKSWSKEVGKIQLKKMNSDIEINIKGDEIDLVTEVDELSEKLLIEKIKDSYPEHSILSEESGVDRKESDYLWVIDPIDGTTNYASGFFAFCISIALQFKGETVLGLVYVPTLNYMYTAIKGEGAFLNDNKIKVGNAKCLRESVLATGFPYDRASDPDNNVDNFNKIVTKLRGIRRTGSAAFDLCNVAAGVFDGYWEGKLNLWDIGAGLLIIKEAGGKVMFDEKEKGITVIVGNKDIVDILNQELKLID</sequence>
<dbReference type="InterPro" id="IPR022337">
    <property type="entry name" value="Inositol_monophosphatase_SuhB"/>
</dbReference>
<keyword evidence="4 7" id="KW-0378">Hydrolase</keyword>
<comment type="caution">
    <text evidence="8">The sequence shown here is derived from an EMBL/GenBank/DDBJ whole genome shotgun (WGS) entry which is preliminary data.</text>
</comment>
<dbReference type="STRING" id="926561.GCA_000379025_01892"/>
<feature type="binding site" evidence="6">
    <location>
        <position position="85"/>
    </location>
    <ligand>
        <name>Mg(2+)</name>
        <dbReference type="ChEBI" id="CHEBI:18420"/>
        <label>1</label>
        <note>catalytic</note>
    </ligand>
</feature>
<dbReference type="Gene3D" id="3.40.190.80">
    <property type="match status" value="1"/>
</dbReference>
<dbReference type="Pfam" id="PF00459">
    <property type="entry name" value="Inositol_P"/>
    <property type="match status" value="1"/>
</dbReference>
<dbReference type="GO" id="GO:0046872">
    <property type="term" value="F:metal ion binding"/>
    <property type="evidence" value="ECO:0007669"/>
    <property type="project" value="UniProtKB-KW"/>
</dbReference>
<dbReference type="AlphaFoldDB" id="A0A4R8H3G1"/>
<evidence type="ECO:0000256" key="5">
    <source>
        <dbReference type="ARBA" id="ARBA00022842"/>
    </source>
</evidence>
<name>A0A4R8H3G1_9FIRM</name>
<feature type="binding site" evidence="6">
    <location>
        <position position="88"/>
    </location>
    <ligand>
        <name>Mg(2+)</name>
        <dbReference type="ChEBI" id="CHEBI:18420"/>
        <label>1</label>
        <note>catalytic</note>
    </ligand>
</feature>
<evidence type="ECO:0000256" key="1">
    <source>
        <dbReference type="ARBA" id="ARBA00001033"/>
    </source>
</evidence>
<accession>A0A4R8H3G1</accession>
<feature type="binding site" evidence="6">
    <location>
        <position position="87"/>
    </location>
    <ligand>
        <name>Mg(2+)</name>
        <dbReference type="ChEBI" id="CHEBI:18420"/>
        <label>1</label>
        <note>catalytic</note>
    </ligand>
</feature>
<protein>
    <recommendedName>
        <fullName evidence="7">Inositol-1-monophosphatase</fullName>
        <ecNumber evidence="7">3.1.3.25</ecNumber>
    </recommendedName>
</protein>
<dbReference type="CDD" id="cd01639">
    <property type="entry name" value="IMPase"/>
    <property type="match status" value="1"/>
</dbReference>
<evidence type="ECO:0000256" key="3">
    <source>
        <dbReference type="ARBA" id="ARBA00022723"/>
    </source>
</evidence>
<evidence type="ECO:0000256" key="4">
    <source>
        <dbReference type="ARBA" id="ARBA00022801"/>
    </source>
</evidence>
<dbReference type="GO" id="GO:0007165">
    <property type="term" value="P:signal transduction"/>
    <property type="evidence" value="ECO:0007669"/>
    <property type="project" value="TreeGrafter"/>
</dbReference>
<dbReference type="EC" id="3.1.3.25" evidence="7"/>
<keyword evidence="5 6" id="KW-0460">Magnesium</keyword>
<comment type="cofactor">
    <cofactor evidence="2 6 7">
        <name>Mg(2+)</name>
        <dbReference type="ChEBI" id="CHEBI:18420"/>
    </cofactor>
</comment>
<evidence type="ECO:0000256" key="2">
    <source>
        <dbReference type="ARBA" id="ARBA00001946"/>
    </source>
</evidence>
<evidence type="ECO:0000256" key="6">
    <source>
        <dbReference type="PIRSR" id="PIRSR600760-2"/>
    </source>
</evidence>
<dbReference type="PANTHER" id="PTHR20854:SF4">
    <property type="entry name" value="INOSITOL-1-MONOPHOSPHATASE-RELATED"/>
    <property type="match status" value="1"/>
</dbReference>
<comment type="similarity">
    <text evidence="7">Belongs to the inositol monophosphatase superfamily.</text>
</comment>
<dbReference type="PRINTS" id="PR00377">
    <property type="entry name" value="IMPHPHTASES"/>
</dbReference>
<dbReference type="InterPro" id="IPR020583">
    <property type="entry name" value="Inositol_monoP_metal-BS"/>
</dbReference>
<reference evidence="8 9" key="1">
    <citation type="submission" date="2019-03" db="EMBL/GenBank/DDBJ databases">
        <title>Subsurface microbial communities from deep shales in Ohio and West Virginia, USA.</title>
        <authorList>
            <person name="Wrighton K."/>
        </authorList>
    </citation>
    <scope>NUCLEOTIDE SEQUENCE [LARGE SCALE GENOMIC DNA]</scope>
    <source>
        <strain evidence="8 9">MSL 6dP</strain>
    </source>
</reference>
<dbReference type="Gene3D" id="3.30.540.10">
    <property type="entry name" value="Fructose-1,6-Bisphosphatase, subunit A, domain 1"/>
    <property type="match status" value="1"/>
</dbReference>
<keyword evidence="3 6" id="KW-0479">Metal-binding</keyword>
<dbReference type="RefSeq" id="WP_134117567.1">
    <property type="nucleotide sequence ID" value="NZ_SOEG01000021.1"/>
</dbReference>
<evidence type="ECO:0000313" key="9">
    <source>
        <dbReference type="Proteomes" id="UP000295832"/>
    </source>
</evidence>
<dbReference type="EMBL" id="SOEG01000021">
    <property type="protein sequence ID" value="TDX49062.1"/>
    <property type="molecule type" value="Genomic_DNA"/>
</dbReference>
<proteinExistence type="inferred from homology"/>
<dbReference type="Proteomes" id="UP000295832">
    <property type="component" value="Unassembled WGS sequence"/>
</dbReference>
<feature type="binding site" evidence="6">
    <location>
        <position position="69"/>
    </location>
    <ligand>
        <name>Mg(2+)</name>
        <dbReference type="ChEBI" id="CHEBI:18420"/>
        <label>1</label>
        <note>catalytic</note>
    </ligand>
</feature>
<dbReference type="PRINTS" id="PR01959">
    <property type="entry name" value="SBIMPHPHTASE"/>
</dbReference>
<keyword evidence="9" id="KW-1185">Reference proteome</keyword>
<dbReference type="FunFam" id="3.30.540.10:FF:000003">
    <property type="entry name" value="Inositol-1-monophosphatase"/>
    <property type="match status" value="1"/>
</dbReference>
<dbReference type="PANTHER" id="PTHR20854">
    <property type="entry name" value="INOSITOL MONOPHOSPHATASE"/>
    <property type="match status" value="1"/>
</dbReference>
<dbReference type="SUPFAM" id="SSF56655">
    <property type="entry name" value="Carbohydrate phosphatase"/>
    <property type="match status" value="1"/>
</dbReference>
<comment type="catalytic activity">
    <reaction evidence="1 7">
        <text>a myo-inositol phosphate + H2O = myo-inositol + phosphate</text>
        <dbReference type="Rhea" id="RHEA:24056"/>
        <dbReference type="ChEBI" id="CHEBI:15377"/>
        <dbReference type="ChEBI" id="CHEBI:17268"/>
        <dbReference type="ChEBI" id="CHEBI:43474"/>
        <dbReference type="ChEBI" id="CHEBI:84139"/>
        <dbReference type="EC" id="3.1.3.25"/>
    </reaction>
</comment>